<proteinExistence type="inferred from homology"/>
<dbReference type="Pfam" id="PF05057">
    <property type="entry name" value="DUF676"/>
    <property type="match status" value="1"/>
</dbReference>
<sequence length="137" mass="15070">MVRAQGISLLAEPSDVKPELERPPDANASRALVFIAHSLGGLVVREALALASQHRNDQASSNRYDDVFRSTVAIIFFDTPHRGADPRSDFHRILSGFALRLGVDVNDHIVDALMPNVNNLQKQLSLDEFKTLAAQRG</sequence>
<evidence type="ECO:0000256" key="3">
    <source>
        <dbReference type="ARBA" id="ARBA00004370"/>
    </source>
</evidence>
<dbReference type="OMA" id="ELERPPD"/>
<evidence type="ECO:0000313" key="10">
    <source>
        <dbReference type="Proteomes" id="UP000433876"/>
    </source>
</evidence>
<evidence type="ECO:0000256" key="6">
    <source>
        <dbReference type="ARBA" id="ARBA00023128"/>
    </source>
</evidence>
<comment type="caution">
    <text evidence="9">The sequence shown here is derived from an EMBL/GenBank/DDBJ whole genome shotgun (WGS) entry which is preliminary data.</text>
</comment>
<dbReference type="AlphaFoldDB" id="A0A8S9A255"/>
<dbReference type="EMBL" id="NMPR01000011">
    <property type="protein sequence ID" value="KAA8635596.1"/>
    <property type="molecule type" value="Genomic_DNA"/>
</dbReference>
<dbReference type="GO" id="GO:0005783">
    <property type="term" value="C:endoplasmic reticulum"/>
    <property type="evidence" value="ECO:0007669"/>
    <property type="project" value="UniProtKB-SubCell"/>
</dbReference>
<dbReference type="InterPro" id="IPR007751">
    <property type="entry name" value="DUF676_lipase-like"/>
</dbReference>
<dbReference type="Proteomes" id="UP000433876">
    <property type="component" value="Unassembled WGS sequence"/>
</dbReference>
<evidence type="ECO:0000256" key="4">
    <source>
        <dbReference type="ARBA" id="ARBA00007920"/>
    </source>
</evidence>
<gene>
    <name evidence="9" type="ORF">SMACR_08551</name>
</gene>
<feature type="domain" description="DUF676" evidence="8">
    <location>
        <begin position="31"/>
        <end position="90"/>
    </location>
</feature>
<evidence type="ECO:0000313" key="9">
    <source>
        <dbReference type="EMBL" id="KAA8635596.1"/>
    </source>
</evidence>
<evidence type="ECO:0000256" key="7">
    <source>
        <dbReference type="ARBA" id="ARBA00023136"/>
    </source>
</evidence>
<dbReference type="InterPro" id="IPR052374">
    <property type="entry name" value="SERAC1"/>
</dbReference>
<dbReference type="InterPro" id="IPR029058">
    <property type="entry name" value="AB_hydrolase_fold"/>
</dbReference>
<dbReference type="VEuPathDB" id="FungiDB:SMAC_08551"/>
<comment type="subcellular location">
    <subcellularLocation>
        <location evidence="2">Endoplasmic reticulum</location>
    </subcellularLocation>
    <subcellularLocation>
        <location evidence="3">Membrane</location>
    </subcellularLocation>
    <subcellularLocation>
        <location evidence="1">Mitochondrion</location>
    </subcellularLocation>
</comment>
<protein>
    <recommendedName>
        <fullName evidence="8">DUF676 domain-containing protein</fullName>
    </recommendedName>
</protein>
<evidence type="ECO:0000256" key="2">
    <source>
        <dbReference type="ARBA" id="ARBA00004240"/>
    </source>
</evidence>
<accession>A0A8S9A255</accession>
<dbReference type="PANTHER" id="PTHR48182">
    <property type="entry name" value="PROTEIN SERAC1"/>
    <property type="match status" value="1"/>
</dbReference>
<dbReference type="PANTHER" id="PTHR48182:SF2">
    <property type="entry name" value="PROTEIN SERAC1"/>
    <property type="match status" value="1"/>
</dbReference>
<dbReference type="Gene3D" id="3.40.50.1820">
    <property type="entry name" value="alpha/beta hydrolase"/>
    <property type="match status" value="1"/>
</dbReference>
<reference evidence="9 10" key="1">
    <citation type="submission" date="2017-07" db="EMBL/GenBank/DDBJ databases">
        <title>Genome sequence of the Sordaria macrospora wild type strain R19027.</title>
        <authorList>
            <person name="Nowrousian M."/>
            <person name="Teichert I."/>
            <person name="Kueck U."/>
        </authorList>
    </citation>
    <scope>NUCLEOTIDE SEQUENCE [LARGE SCALE GENOMIC DNA]</scope>
    <source>
        <strain evidence="9 10">R19027</strain>
        <tissue evidence="9">Mycelium</tissue>
    </source>
</reference>
<evidence type="ECO:0000256" key="1">
    <source>
        <dbReference type="ARBA" id="ARBA00004173"/>
    </source>
</evidence>
<name>A0A8S9A255_SORMA</name>
<keyword evidence="6" id="KW-0496">Mitochondrion</keyword>
<evidence type="ECO:0000259" key="8">
    <source>
        <dbReference type="Pfam" id="PF05057"/>
    </source>
</evidence>
<keyword evidence="7" id="KW-0472">Membrane</keyword>
<dbReference type="SUPFAM" id="SSF53474">
    <property type="entry name" value="alpha/beta-Hydrolases"/>
    <property type="match status" value="1"/>
</dbReference>
<dbReference type="GO" id="GO:0005739">
    <property type="term" value="C:mitochondrion"/>
    <property type="evidence" value="ECO:0007669"/>
    <property type="project" value="UniProtKB-SubCell"/>
</dbReference>
<comment type="similarity">
    <text evidence="4">Belongs to the putative lipase ROG1 family.</text>
</comment>
<keyword evidence="5" id="KW-0256">Endoplasmic reticulum</keyword>
<dbReference type="GO" id="GO:0016020">
    <property type="term" value="C:membrane"/>
    <property type="evidence" value="ECO:0007669"/>
    <property type="project" value="UniProtKB-SubCell"/>
</dbReference>
<evidence type="ECO:0000256" key="5">
    <source>
        <dbReference type="ARBA" id="ARBA00022824"/>
    </source>
</evidence>
<organism evidence="9 10">
    <name type="scientific">Sordaria macrospora</name>
    <dbReference type="NCBI Taxonomy" id="5147"/>
    <lineage>
        <taxon>Eukaryota</taxon>
        <taxon>Fungi</taxon>
        <taxon>Dikarya</taxon>
        <taxon>Ascomycota</taxon>
        <taxon>Pezizomycotina</taxon>
        <taxon>Sordariomycetes</taxon>
        <taxon>Sordariomycetidae</taxon>
        <taxon>Sordariales</taxon>
        <taxon>Sordariaceae</taxon>
        <taxon>Sordaria</taxon>
    </lineage>
</organism>